<dbReference type="Proteomes" id="UP000077255">
    <property type="component" value="Chromosome"/>
</dbReference>
<protein>
    <submittedName>
        <fullName evidence="1">Uncharacterized protein</fullName>
    </submittedName>
</protein>
<keyword evidence="2" id="KW-1185">Reference proteome</keyword>
<dbReference type="STRING" id="445710.ATSB10_14430"/>
<dbReference type="EMBL" id="CP014841">
    <property type="protein sequence ID" value="AND68897.1"/>
    <property type="molecule type" value="Genomic_DNA"/>
</dbReference>
<dbReference type="PATRIC" id="fig|445710.3.peg.1438"/>
<evidence type="ECO:0000313" key="1">
    <source>
        <dbReference type="EMBL" id="AND68897.1"/>
    </source>
</evidence>
<accession>A0A160N0M2</accession>
<name>A0A160N0M2_9GAMM</name>
<evidence type="ECO:0000313" key="2">
    <source>
        <dbReference type="Proteomes" id="UP000077255"/>
    </source>
</evidence>
<sequence length="52" mass="5946">MCRSFAGNARCSFRCAHDPVQPLGPRIRRAGRRMIQINPSSNEFEGAARRNW</sequence>
<organism evidence="1 2">
    <name type="scientific">Dyella thiooxydans</name>
    <dbReference type="NCBI Taxonomy" id="445710"/>
    <lineage>
        <taxon>Bacteria</taxon>
        <taxon>Pseudomonadati</taxon>
        <taxon>Pseudomonadota</taxon>
        <taxon>Gammaproteobacteria</taxon>
        <taxon>Lysobacterales</taxon>
        <taxon>Rhodanobacteraceae</taxon>
        <taxon>Dyella</taxon>
    </lineage>
</organism>
<dbReference type="AlphaFoldDB" id="A0A160N0M2"/>
<gene>
    <name evidence="1" type="ORF">ATSB10_14430</name>
</gene>
<dbReference type="KEGG" id="dtx:ATSB10_14430"/>
<reference evidence="1 2" key="1">
    <citation type="submission" date="2016-02" db="EMBL/GenBank/DDBJ databases">
        <title>Complete genome sequencing and analysis of ATSB10, Dyella thiooxydans isolated from rhizosphere soil of sunflower (Helianthus annuus L.).</title>
        <authorList>
            <person name="Lee Y."/>
            <person name="Hwangbo K."/>
            <person name="Chung H."/>
            <person name="Yoo J."/>
            <person name="Kim K.Y."/>
            <person name="Sa T.M."/>
            <person name="Um Y."/>
            <person name="Madhaiyan M."/>
        </authorList>
    </citation>
    <scope>NUCLEOTIDE SEQUENCE [LARGE SCALE GENOMIC DNA]</scope>
    <source>
        <strain evidence="1 2">ATSB10</strain>
    </source>
</reference>
<proteinExistence type="predicted"/>